<dbReference type="PANTHER" id="PTHR43699:SF1">
    <property type="entry name" value="3-DEHYDROQUINATE DEHYDRATASE"/>
    <property type="match status" value="1"/>
</dbReference>
<evidence type="ECO:0000256" key="5">
    <source>
        <dbReference type="SAM" id="SignalP"/>
    </source>
</evidence>
<comment type="subunit">
    <text evidence="4">Homodimer.</text>
</comment>
<feature type="active site" description="Proton donor/acceptor" evidence="4">
    <location>
        <position position="182"/>
    </location>
</feature>
<proteinExistence type="inferred from homology"/>
<keyword evidence="2 4" id="KW-0456">Lyase</keyword>
<dbReference type="InterPro" id="IPR018247">
    <property type="entry name" value="EF_Hand_1_Ca_BS"/>
</dbReference>
<feature type="chain" id="PRO_5046593724" description="3-dehydroquinate dehydratase" evidence="5">
    <location>
        <begin position="27"/>
        <end position="294"/>
    </location>
</feature>
<dbReference type="Gene3D" id="3.20.20.70">
    <property type="entry name" value="Aldolase class I"/>
    <property type="match status" value="1"/>
</dbReference>
<protein>
    <recommendedName>
        <fullName evidence="4">3-dehydroquinate dehydratase</fullName>
        <shortName evidence="4">3-dehydroquinase</shortName>
        <ecNumber evidence="4">4.2.1.10</ecNumber>
    </recommendedName>
    <alternativeName>
        <fullName evidence="4">Type I DHQase</fullName>
    </alternativeName>
    <alternativeName>
        <fullName evidence="4">Type I dehydroquinase</fullName>
        <shortName evidence="4">DHQ1</shortName>
    </alternativeName>
</protein>
<dbReference type="EMBL" id="JBGFFX010000001">
    <property type="protein sequence ID" value="MEY8769064.1"/>
    <property type="molecule type" value="Genomic_DNA"/>
</dbReference>
<comment type="function">
    <text evidence="4">Involved in the third step of the chorismate pathway, which leads to the biosynthesis of aromatic amino acids. Catalyzes the cis-dehydration of 3-dehydroquinate (DHQ) and introduces the first double bond of the aromatic ring to yield 3-dehydroshikimate.</text>
</comment>
<evidence type="ECO:0000256" key="2">
    <source>
        <dbReference type="ARBA" id="ARBA00023239"/>
    </source>
</evidence>
<keyword evidence="5" id="KW-0732">Signal</keyword>
<dbReference type="InterPro" id="IPR013785">
    <property type="entry name" value="Aldolase_TIM"/>
</dbReference>
<sequence length="294" mass="31680">MHRREFIGCGGALVALSLMSSTPAAAAASEASTPPQLDKPVLKLKGIAIGEGQPKVIIPTTDSSEKAVLAFVDKIADRSDFHMLELRLDPLDNVDDTDAMAALTRQVFSRLGDKLLLLTFRTKAEGGKKAISDRKYAALYHALLTAGQFDLLDIEMYRDSTLTDPLIGLAHQQGKHIILSSHELHATPSAQEIIARLSEQQRRGADVLKLAAMPKGPEDVLTLLNATLDMHQHYAQRPLLTMSMGETGVLSRMSGELSGSALTFAMFGDASASGQVDVQDLGKVLEVVHKGMRS</sequence>
<dbReference type="InterPro" id="IPR001381">
    <property type="entry name" value="DHquinase_I"/>
</dbReference>
<keyword evidence="3 4" id="KW-0704">Schiff base</keyword>
<dbReference type="EC" id="4.2.1.10" evidence="4"/>
<dbReference type="InterPro" id="IPR050146">
    <property type="entry name" value="Type-I_3-dehydroquinase"/>
</dbReference>
<evidence type="ECO:0000256" key="1">
    <source>
        <dbReference type="ARBA" id="ARBA00001864"/>
    </source>
</evidence>
<reference evidence="6 7" key="1">
    <citation type="submission" date="2024-07" db="EMBL/GenBank/DDBJ databases">
        <authorList>
            <person name="Hebao G."/>
        </authorList>
    </citation>
    <scope>NUCLEOTIDE SEQUENCE [LARGE SCALE GENOMIC DNA]</scope>
    <source>
        <strain evidence="6 7">ACCC 02193</strain>
    </source>
</reference>
<organism evidence="6 7">
    <name type="scientific">Erwinia aeris</name>
    <dbReference type="NCBI Taxonomy" id="3239803"/>
    <lineage>
        <taxon>Bacteria</taxon>
        <taxon>Pseudomonadati</taxon>
        <taxon>Pseudomonadota</taxon>
        <taxon>Gammaproteobacteria</taxon>
        <taxon>Enterobacterales</taxon>
        <taxon>Erwiniaceae</taxon>
        <taxon>Erwinia</taxon>
    </lineage>
</organism>
<dbReference type="NCBIfam" id="TIGR01093">
    <property type="entry name" value="aroD"/>
    <property type="match status" value="1"/>
</dbReference>
<keyword evidence="4" id="KW-0028">Amino-acid biosynthesis</keyword>
<evidence type="ECO:0000313" key="7">
    <source>
        <dbReference type="Proteomes" id="UP001565243"/>
    </source>
</evidence>
<dbReference type="PANTHER" id="PTHR43699">
    <property type="entry name" value="3-DEHYDROQUINATE DEHYDRATASE"/>
    <property type="match status" value="1"/>
</dbReference>
<dbReference type="Proteomes" id="UP001565243">
    <property type="component" value="Unassembled WGS sequence"/>
</dbReference>
<dbReference type="RefSeq" id="WP_301252780.1">
    <property type="nucleotide sequence ID" value="NZ_JBGFFX010000001.1"/>
</dbReference>
<name>A0ABV4E2H0_9GAMM</name>
<feature type="binding site" evidence="4">
    <location>
        <position position="121"/>
    </location>
    <ligand>
        <name>3-dehydroquinate</name>
        <dbReference type="ChEBI" id="CHEBI:32364"/>
    </ligand>
</feature>
<feature type="binding site" evidence="4">
    <location>
        <position position="275"/>
    </location>
    <ligand>
        <name>3-dehydroquinate</name>
        <dbReference type="ChEBI" id="CHEBI:32364"/>
    </ligand>
</feature>
<dbReference type="Pfam" id="PF01487">
    <property type="entry name" value="DHquinase_I"/>
    <property type="match status" value="1"/>
</dbReference>
<evidence type="ECO:0000256" key="3">
    <source>
        <dbReference type="ARBA" id="ARBA00023270"/>
    </source>
</evidence>
<accession>A0ABV4E2H0</accession>
<comment type="similarity">
    <text evidence="4">Belongs to the type-I 3-dehydroquinase family.</text>
</comment>
<comment type="catalytic activity">
    <reaction evidence="1 4">
        <text>3-dehydroquinate = 3-dehydroshikimate + H2O</text>
        <dbReference type="Rhea" id="RHEA:21096"/>
        <dbReference type="ChEBI" id="CHEBI:15377"/>
        <dbReference type="ChEBI" id="CHEBI:16630"/>
        <dbReference type="ChEBI" id="CHEBI:32364"/>
        <dbReference type="EC" id="4.2.1.10"/>
    </reaction>
</comment>
<comment type="caution">
    <text evidence="4">Lacks conserved residue(s) required for the propagation of feature annotation.</text>
</comment>
<evidence type="ECO:0000313" key="6">
    <source>
        <dbReference type="EMBL" id="MEY8769064.1"/>
    </source>
</evidence>
<keyword evidence="4" id="KW-0057">Aromatic amino acid biosynthesis</keyword>
<feature type="active site" description="Schiff-base intermediate with substrate" evidence="4">
    <location>
        <position position="209"/>
    </location>
</feature>
<gene>
    <name evidence="4 6" type="primary">aroD</name>
    <name evidence="6" type="ORF">AB6T85_01225</name>
</gene>
<comment type="pathway">
    <text evidence="4">Metabolic intermediate biosynthesis; chorismate biosynthesis; chorismate from D-erythrose 4-phosphate and phosphoenolpyruvate: step 3/7.</text>
</comment>
<feature type="binding site" evidence="4">
    <location>
        <position position="252"/>
    </location>
    <ligand>
        <name>3-dehydroquinate</name>
        <dbReference type="ChEBI" id="CHEBI:32364"/>
    </ligand>
</feature>
<dbReference type="GO" id="GO:0003855">
    <property type="term" value="F:3-dehydroquinate dehydratase activity"/>
    <property type="evidence" value="ECO:0007669"/>
    <property type="project" value="UniProtKB-EC"/>
</dbReference>
<keyword evidence="7" id="KW-1185">Reference proteome</keyword>
<dbReference type="SUPFAM" id="SSF51569">
    <property type="entry name" value="Aldolase"/>
    <property type="match status" value="1"/>
</dbReference>
<evidence type="ECO:0000256" key="4">
    <source>
        <dbReference type="HAMAP-Rule" id="MF_00214"/>
    </source>
</evidence>
<dbReference type="HAMAP" id="MF_00214">
    <property type="entry name" value="AroD"/>
    <property type="match status" value="1"/>
</dbReference>
<feature type="signal peptide" evidence="5">
    <location>
        <begin position="1"/>
        <end position="26"/>
    </location>
</feature>
<feature type="binding site" evidence="4">
    <location>
        <begin position="85"/>
        <end position="87"/>
    </location>
    <ligand>
        <name>3-dehydroquinate</name>
        <dbReference type="ChEBI" id="CHEBI:32364"/>
    </ligand>
</feature>
<feature type="binding site" evidence="4">
    <location>
        <position position="271"/>
    </location>
    <ligand>
        <name>3-dehydroquinate</name>
        <dbReference type="ChEBI" id="CHEBI:32364"/>
    </ligand>
</feature>
<dbReference type="PROSITE" id="PS00018">
    <property type="entry name" value="EF_HAND_1"/>
    <property type="match status" value="1"/>
</dbReference>
<dbReference type="CDD" id="cd00502">
    <property type="entry name" value="DHQase_I"/>
    <property type="match status" value="1"/>
</dbReference>
<comment type="caution">
    <text evidence="6">The sequence shown here is derived from an EMBL/GenBank/DDBJ whole genome shotgun (WGS) entry which is preliminary data.</text>
</comment>